<evidence type="ECO:0000313" key="15">
    <source>
        <dbReference type="Proteomes" id="UP000242525"/>
    </source>
</evidence>
<keyword evidence="8 10" id="KW-0539">Nucleus</keyword>
<gene>
    <name evidence="14" type="ORF">BN980_GECA04s06368g</name>
</gene>
<comment type="subunit">
    <text evidence="4 10">Component of the ribosomal small subunit (SSU) processome composed of at least 40 protein subunits and snoRNA U3.</text>
</comment>
<dbReference type="PANTHER" id="PTHR12933">
    <property type="entry name" value="ORF PROTEIN-RELATED"/>
    <property type="match status" value="1"/>
</dbReference>
<accession>A0A0J9X8V7</accession>
<reference evidence="14" key="1">
    <citation type="submission" date="2014-03" db="EMBL/GenBank/DDBJ databases">
        <authorList>
            <person name="Casaregola S."/>
        </authorList>
    </citation>
    <scope>NUCLEOTIDE SEQUENCE [LARGE SCALE GENOMIC DNA]</scope>
    <source>
        <strain evidence="14">CLIB 918</strain>
    </source>
</reference>
<evidence type="ECO:0000256" key="6">
    <source>
        <dbReference type="ARBA" id="ARBA00022517"/>
    </source>
</evidence>
<evidence type="ECO:0000256" key="5">
    <source>
        <dbReference type="ARBA" id="ARBA00015422"/>
    </source>
</evidence>
<dbReference type="GO" id="GO:0032040">
    <property type="term" value="C:small-subunit processome"/>
    <property type="evidence" value="ECO:0007669"/>
    <property type="project" value="TreeGrafter"/>
</dbReference>
<sequence length="716" mass="81129">MASEKNFKGKGGFYKKKGGRQALRSAAGSTPVVAQETAKVSKPKKQKKTLASLVHEENPAAGPDTTGSEMNAYGALMVLLNSEKKKNKKPTATKTKPQANDDEEDSDMEGIEQTEGAVEGFVSEDEDAEAEIERDEAEDVQAEENADADSDSDNEEADTNSKNPFIWHFQAVDPQVLEALPASSTELEWANSRYSCDASLGPASLIATPKLTTTLKTPTAEAPSLLGTAAIKEKLREPFKTANPEVTKLQSEFSKPLLNYQDVLFPSRTVDNEKELQRLYTLHALNHIYKTRTKVIKDTYRLAAEQDSGLELRDQGFTRAKVLVLLPTRNACYEFINTLLQLSGLEQSENKKRFKNAFYSETDVPANKPEDFVRLFSGNNDDVFCLGVKFTRRAVKLYSSFYSSDLIVASPLGLKMIIGNEGDKKRDYDFLSSIELAIVDQADAMQMQSWDNVNHIFKYMNLTPTEMRNCDFSRLREWYINRQAQYLRQTIVLTQFVTPEINSLFSHRCLNVGGKIKFRPRYKGAMARVGMKIRQTFSKLTGPSVEDPTLDPDARFKYLSTIILPSLQRGNPEGTLIFIPSYLDFTRIRNYMDKENFSFSAVSEYSTASQLGRARTYFRNGTSKYLLYTERLHHFRRFDIRGARTIIFFGLPENPRFYEEVTRFLGRTVVEDQVDISMVHVRAIYSQWDALKLERIVGSERVGVMYKGSGETYEFQ</sequence>
<comment type="similarity">
    <text evidence="3 10">Belongs to the UTP25 family.</text>
</comment>
<dbReference type="PANTHER" id="PTHR12933:SF0">
    <property type="entry name" value="U3 SMALL NUCLEOLAR RNA-ASSOCIATED PROTEIN 25 HOMOLOG"/>
    <property type="match status" value="1"/>
</dbReference>
<dbReference type="InterPro" id="IPR053940">
    <property type="entry name" value="UTP25_NTPase-like"/>
</dbReference>
<keyword evidence="6 10" id="KW-0690">Ribosome biogenesis</keyword>
<evidence type="ECO:0000256" key="4">
    <source>
        <dbReference type="ARBA" id="ARBA00011192"/>
    </source>
</evidence>
<comment type="subcellular location">
    <subcellularLocation>
        <location evidence="2 10">Nucleus</location>
        <location evidence="2 10">Nucleolus</location>
    </subcellularLocation>
</comment>
<evidence type="ECO:0000256" key="1">
    <source>
        <dbReference type="ARBA" id="ARBA00002883"/>
    </source>
</evidence>
<evidence type="ECO:0000256" key="8">
    <source>
        <dbReference type="ARBA" id="ARBA00023242"/>
    </source>
</evidence>
<dbReference type="FunFam" id="3.40.50.300:FF:002356">
    <property type="entry name" value="U3 small nucleolar RNA-associated protein 25"/>
    <property type="match status" value="1"/>
</dbReference>
<feature type="compositionally biased region" description="Acidic residues" evidence="11">
    <location>
        <begin position="122"/>
        <end position="158"/>
    </location>
</feature>
<dbReference type="OrthoDB" id="10264378at2759"/>
<dbReference type="Pfam" id="PF22916">
    <property type="entry name" value="UTP25_NTPase-like"/>
    <property type="match status" value="1"/>
</dbReference>
<evidence type="ECO:0000256" key="3">
    <source>
        <dbReference type="ARBA" id="ARBA00009223"/>
    </source>
</evidence>
<evidence type="ECO:0000256" key="11">
    <source>
        <dbReference type="SAM" id="MobiDB-lite"/>
    </source>
</evidence>
<keyword evidence="15" id="KW-1185">Reference proteome</keyword>
<dbReference type="InterPro" id="IPR053939">
    <property type="entry name" value="UTP25_C"/>
</dbReference>
<comment type="caution">
    <text evidence="14">The sequence shown here is derived from an EMBL/GenBank/DDBJ whole genome shotgun (WGS) entry which is preliminary data.</text>
</comment>
<evidence type="ECO:0000256" key="7">
    <source>
        <dbReference type="ARBA" id="ARBA00022552"/>
    </source>
</evidence>
<dbReference type="InterPro" id="IPR010678">
    <property type="entry name" value="UTP25"/>
</dbReference>
<dbReference type="InterPro" id="IPR027417">
    <property type="entry name" value="P-loop_NTPase"/>
</dbReference>
<feature type="domain" description="UTP25 NTP hydrolase-like" evidence="13">
    <location>
        <begin position="260"/>
        <end position="516"/>
    </location>
</feature>
<dbReference type="SUPFAM" id="SSF52540">
    <property type="entry name" value="P-loop containing nucleoside triphosphate hydrolases"/>
    <property type="match status" value="1"/>
</dbReference>
<dbReference type="STRING" id="1173061.A0A0J9X8V7"/>
<feature type="domain" description="UTP25 C-terminal" evidence="12">
    <location>
        <begin position="526"/>
        <end position="715"/>
    </location>
</feature>
<evidence type="ECO:0000256" key="10">
    <source>
        <dbReference type="RuleBase" id="RU365070"/>
    </source>
</evidence>
<dbReference type="GO" id="GO:0034511">
    <property type="term" value="F:U3 snoRNA binding"/>
    <property type="evidence" value="ECO:0007669"/>
    <property type="project" value="InterPro"/>
</dbReference>
<feature type="region of interest" description="Disordered" evidence="11">
    <location>
        <begin position="1"/>
        <end position="69"/>
    </location>
</feature>
<dbReference type="AlphaFoldDB" id="A0A0J9X8V7"/>
<evidence type="ECO:0000256" key="2">
    <source>
        <dbReference type="ARBA" id="ARBA00004604"/>
    </source>
</evidence>
<dbReference type="Pfam" id="PF06862">
    <property type="entry name" value="Utp25_C"/>
    <property type="match status" value="1"/>
</dbReference>
<evidence type="ECO:0000259" key="13">
    <source>
        <dbReference type="Pfam" id="PF22916"/>
    </source>
</evidence>
<evidence type="ECO:0000313" key="14">
    <source>
        <dbReference type="EMBL" id="CDO53221.1"/>
    </source>
</evidence>
<organism evidence="14 15">
    <name type="scientific">Geotrichum candidum</name>
    <name type="common">Oospora lactis</name>
    <name type="synonym">Dipodascus geotrichum</name>
    <dbReference type="NCBI Taxonomy" id="1173061"/>
    <lineage>
        <taxon>Eukaryota</taxon>
        <taxon>Fungi</taxon>
        <taxon>Dikarya</taxon>
        <taxon>Ascomycota</taxon>
        <taxon>Saccharomycotina</taxon>
        <taxon>Dipodascomycetes</taxon>
        <taxon>Dipodascales</taxon>
        <taxon>Dipodascaceae</taxon>
        <taxon>Geotrichum</taxon>
    </lineage>
</organism>
<evidence type="ECO:0000256" key="9">
    <source>
        <dbReference type="ARBA" id="ARBA00023274"/>
    </source>
</evidence>
<dbReference type="GO" id="GO:0019843">
    <property type="term" value="F:rRNA binding"/>
    <property type="evidence" value="ECO:0007669"/>
    <property type="project" value="TreeGrafter"/>
</dbReference>
<dbReference type="EMBL" id="CCBN010000004">
    <property type="protein sequence ID" value="CDO53221.1"/>
    <property type="molecule type" value="Genomic_DNA"/>
</dbReference>
<keyword evidence="9 10" id="KW-0687">Ribonucleoprotein</keyword>
<feature type="region of interest" description="Disordered" evidence="11">
    <location>
        <begin position="82"/>
        <end position="161"/>
    </location>
</feature>
<dbReference type="GO" id="GO:0000462">
    <property type="term" value="P:maturation of SSU-rRNA from tricistronic rRNA transcript (SSU-rRNA, 5.8S rRNA, LSU-rRNA)"/>
    <property type="evidence" value="ECO:0007669"/>
    <property type="project" value="TreeGrafter"/>
</dbReference>
<dbReference type="Gene3D" id="3.40.50.300">
    <property type="entry name" value="P-loop containing nucleotide triphosphate hydrolases"/>
    <property type="match status" value="1"/>
</dbReference>
<dbReference type="Proteomes" id="UP000242525">
    <property type="component" value="Unassembled WGS sequence"/>
</dbReference>
<feature type="compositionally biased region" description="Acidic residues" evidence="11">
    <location>
        <begin position="100"/>
        <end position="112"/>
    </location>
</feature>
<keyword evidence="7 10" id="KW-0698">rRNA processing</keyword>
<protein>
    <recommendedName>
        <fullName evidence="5 10">U3 small nucleolar RNA-associated protein 25</fullName>
        <shortName evidence="10">U3 snoRNA-associated protein 25</shortName>
    </recommendedName>
</protein>
<name>A0A0J9X8V7_GEOCN</name>
<comment type="function">
    <text evidence="1 10">DEAD-box RNA helicase-like protein required for pre-18S rRNA processing, specifically at sites A0, A1, and A2.</text>
</comment>
<evidence type="ECO:0000259" key="12">
    <source>
        <dbReference type="Pfam" id="PF06862"/>
    </source>
</evidence>
<proteinExistence type="inferred from homology"/>